<proteinExistence type="predicted"/>
<reference evidence="1" key="1">
    <citation type="journal article" date="2018" name="Genome Biol.">
        <title>SKESA: strategic k-mer extension for scrupulous assemblies.</title>
        <authorList>
            <person name="Souvorov A."/>
            <person name="Agarwala R."/>
            <person name="Lipman D.J."/>
        </authorList>
    </citation>
    <scope>NUCLEOTIDE SEQUENCE</scope>
    <source>
        <strain evidence="1">OLC2673_Aeromonas</strain>
    </source>
</reference>
<gene>
    <name evidence="1" type="ORF">JAJ28_000002</name>
</gene>
<accession>A0AAD3YIH2</accession>
<sequence>MVASLGKALVHEEIPEMIPNKAGSQPDLHLKINIKREGGTKQKNREGGRMKS</sequence>
<reference evidence="1" key="2">
    <citation type="submission" date="2020-01" db="EMBL/GenBank/DDBJ databases">
        <authorList>
            <consortium name="NCBI Pathogen Detection Project"/>
        </authorList>
    </citation>
    <scope>NUCLEOTIDE SEQUENCE</scope>
    <source>
        <strain evidence="1">OLC2673_Aeromonas</strain>
    </source>
</reference>
<dbReference type="AlphaFoldDB" id="A0AAD3YIH2"/>
<evidence type="ECO:0000313" key="2">
    <source>
        <dbReference type="Proteomes" id="UP000859505"/>
    </source>
</evidence>
<dbReference type="Proteomes" id="UP000859505">
    <property type="component" value="Unassembled WGS sequence"/>
</dbReference>
<name>A0AAD3YIH2_AERHY</name>
<evidence type="ECO:0000313" key="1">
    <source>
        <dbReference type="EMBL" id="HAT6342353.1"/>
    </source>
</evidence>
<protein>
    <submittedName>
        <fullName evidence="1">Uncharacterized protein</fullName>
    </submittedName>
</protein>
<dbReference type="EMBL" id="DACTUL010000001">
    <property type="protein sequence ID" value="HAT6342353.1"/>
    <property type="molecule type" value="Genomic_DNA"/>
</dbReference>
<organism evidence="1 2">
    <name type="scientific">Aeromonas hydrophila</name>
    <dbReference type="NCBI Taxonomy" id="644"/>
    <lineage>
        <taxon>Bacteria</taxon>
        <taxon>Pseudomonadati</taxon>
        <taxon>Pseudomonadota</taxon>
        <taxon>Gammaproteobacteria</taxon>
        <taxon>Aeromonadales</taxon>
        <taxon>Aeromonadaceae</taxon>
        <taxon>Aeromonas</taxon>
    </lineage>
</organism>
<comment type="caution">
    <text evidence="1">The sequence shown here is derived from an EMBL/GenBank/DDBJ whole genome shotgun (WGS) entry which is preliminary data.</text>
</comment>